<dbReference type="GO" id="GO:0005886">
    <property type="term" value="C:plasma membrane"/>
    <property type="evidence" value="ECO:0007669"/>
    <property type="project" value="UniProtKB-SubCell"/>
</dbReference>
<dbReference type="AlphaFoldDB" id="A3HSJ6"/>
<evidence type="ECO:0000313" key="10">
    <source>
        <dbReference type="Proteomes" id="UP000003919"/>
    </source>
</evidence>
<organism evidence="9 10">
    <name type="scientific">Algoriphagus machipongonensis</name>
    <dbReference type="NCBI Taxonomy" id="388413"/>
    <lineage>
        <taxon>Bacteria</taxon>
        <taxon>Pseudomonadati</taxon>
        <taxon>Bacteroidota</taxon>
        <taxon>Cytophagia</taxon>
        <taxon>Cytophagales</taxon>
        <taxon>Cyclobacteriaceae</taxon>
        <taxon>Algoriphagus</taxon>
    </lineage>
</organism>
<feature type="transmembrane region" description="Helical" evidence="6">
    <location>
        <begin position="382"/>
        <end position="411"/>
    </location>
</feature>
<protein>
    <submittedName>
        <fullName evidence="9">ABC transporter</fullName>
    </submittedName>
</protein>
<evidence type="ECO:0000256" key="6">
    <source>
        <dbReference type="SAM" id="Phobius"/>
    </source>
</evidence>
<dbReference type="STRING" id="388413.ALPR1_11375"/>
<dbReference type="InterPro" id="IPR050250">
    <property type="entry name" value="Macrolide_Exporter_MacB"/>
</dbReference>
<dbReference type="GO" id="GO:0022857">
    <property type="term" value="F:transmembrane transporter activity"/>
    <property type="evidence" value="ECO:0007669"/>
    <property type="project" value="TreeGrafter"/>
</dbReference>
<feature type="transmembrane region" description="Helical" evidence="6">
    <location>
        <begin position="683"/>
        <end position="706"/>
    </location>
</feature>
<dbReference type="InterPro" id="IPR025857">
    <property type="entry name" value="MacB_PCD"/>
</dbReference>
<feature type="transmembrane region" description="Helical" evidence="6">
    <location>
        <begin position="432"/>
        <end position="452"/>
    </location>
</feature>
<keyword evidence="3 6" id="KW-0812">Transmembrane</keyword>
<feature type="transmembrane region" description="Helical" evidence="6">
    <location>
        <begin position="727"/>
        <end position="749"/>
    </location>
</feature>
<dbReference type="PANTHER" id="PTHR30572:SF18">
    <property type="entry name" value="ABC-TYPE MACROLIDE FAMILY EXPORT SYSTEM PERMEASE COMPONENT 2"/>
    <property type="match status" value="1"/>
</dbReference>
<dbReference type="PANTHER" id="PTHR30572">
    <property type="entry name" value="MEMBRANE COMPONENT OF TRANSPORTER-RELATED"/>
    <property type="match status" value="1"/>
</dbReference>
<feature type="domain" description="ABC3 transporter permease C-terminal" evidence="7">
    <location>
        <begin position="294"/>
        <end position="406"/>
    </location>
</feature>
<evidence type="ECO:0000313" key="9">
    <source>
        <dbReference type="EMBL" id="EAZ82814.1"/>
    </source>
</evidence>
<dbReference type="Pfam" id="PF02687">
    <property type="entry name" value="FtsX"/>
    <property type="match status" value="2"/>
</dbReference>
<comment type="subcellular location">
    <subcellularLocation>
        <location evidence="1">Cell membrane</location>
        <topology evidence="1">Multi-pass membrane protein</topology>
    </subcellularLocation>
</comment>
<name>A3HSJ6_9BACT</name>
<evidence type="ECO:0000256" key="4">
    <source>
        <dbReference type="ARBA" id="ARBA00022989"/>
    </source>
</evidence>
<evidence type="ECO:0000256" key="3">
    <source>
        <dbReference type="ARBA" id="ARBA00022692"/>
    </source>
</evidence>
<dbReference type="HOGENOM" id="CLU_008713_1_0_10"/>
<proteinExistence type="predicted"/>
<dbReference type="PROSITE" id="PS51257">
    <property type="entry name" value="PROKAR_LIPOPROTEIN"/>
    <property type="match status" value="1"/>
</dbReference>
<comment type="caution">
    <text evidence="9">The sequence shown here is derived from an EMBL/GenBank/DDBJ whole genome shotgun (WGS) entry which is preliminary data.</text>
</comment>
<sequence>MWRNNIKIAWRTLMKDRTYSIINIFGLTIGLASCMLVGTVVLDEVSYDKFWKNKNQLFRILTVETSAGMEGKTESAYMNLGAGLKENFPEVEAAGKITKATYNFRLDERSSDAIQMNLIQADTNVWDMLDFPILEGKPETYVAGVGNLVISQGFSKANFPNESPIGKVIHLVSPYLSESRPFLITGVIEDIPSNTYLRADGIQISAPSTTELNSEGWGYYEEQMILLKAQTDLPAFKEKVNTWYSNYTTDASEEAKKRLPTFDFQPIEDIYLKSEFASQAVKGSQSNVYLFSGIAFLLLLIACINFINLSAARSINRIREVGVRKVLGAGKKQLISQFLNESLLFFLIAGLLASSVYALSLVHLERFLGHDLEVNLFENGRLLIIFVAIVISLSVLAGLYPAWMVSGFAVSNSLKNRIGIGMNTSVPVIRKGLVAIQFVFAILVLIGTVTVWTQMNYMEKKDLGFDASHVLSLPSFATDGKADALKQKIAQISGVEHVSLSRWVPTKGAASMTKQIIAPDDPDQSIQVNYIIGDLDLPKVLGFNLIEGRSFGEQELNFSDSQAEETAEKVPSNVLMTASTADLLNVKELGALESNLEAIPIGIIEDFHSISLREPIKPTLIMTGNEFNYASVLIKLQEGKEGQVLSGINTIWSEIYSEKPLKFEWVDELVNKQYEKEQTQAQLFTFFSVLMLILAALGVFGLVVHATEQRVKEIGVRKVLGASAGNIVQLFSMDYMKLVGIALIIASPIAWQGMNTWLDGFAYKISLQWWMFAGAGMVAAVLALITVIVRVLWTTRINPVNSLRSE</sequence>
<feature type="transmembrane region" description="Helical" evidence="6">
    <location>
        <begin position="21"/>
        <end position="42"/>
    </location>
</feature>
<dbReference type="EMBL" id="AAXU02000001">
    <property type="protein sequence ID" value="EAZ82814.1"/>
    <property type="molecule type" value="Genomic_DNA"/>
</dbReference>
<dbReference type="Proteomes" id="UP000003919">
    <property type="component" value="Unassembled WGS sequence"/>
</dbReference>
<keyword evidence="10" id="KW-1185">Reference proteome</keyword>
<keyword evidence="2" id="KW-1003">Cell membrane</keyword>
<evidence type="ECO:0000256" key="5">
    <source>
        <dbReference type="ARBA" id="ARBA00023136"/>
    </source>
</evidence>
<evidence type="ECO:0000259" key="7">
    <source>
        <dbReference type="Pfam" id="PF02687"/>
    </source>
</evidence>
<dbReference type="Pfam" id="PF12704">
    <property type="entry name" value="MacB_PCD"/>
    <property type="match status" value="1"/>
</dbReference>
<feature type="domain" description="ABC3 transporter permease C-terminal" evidence="7">
    <location>
        <begin position="686"/>
        <end position="799"/>
    </location>
</feature>
<reference evidence="9 10" key="1">
    <citation type="journal article" date="2011" name="J. Bacteriol.">
        <title>Complete genome sequence of Algoriphagus sp. PR1, bacterial prey of a colony-forming choanoflagellate.</title>
        <authorList>
            <person name="Alegado R.A."/>
            <person name="Ferriera S."/>
            <person name="Nusbaum C."/>
            <person name="Young S.K."/>
            <person name="Zeng Q."/>
            <person name="Imamovic A."/>
            <person name="Fairclough S.R."/>
            <person name="King N."/>
        </authorList>
    </citation>
    <scope>NUCLEOTIDE SEQUENCE [LARGE SCALE GENOMIC DNA]</scope>
    <source>
        <strain evidence="9 10">PR1</strain>
    </source>
</reference>
<feature type="transmembrane region" description="Helical" evidence="6">
    <location>
        <begin position="769"/>
        <end position="793"/>
    </location>
</feature>
<feature type="transmembrane region" description="Helical" evidence="6">
    <location>
        <begin position="288"/>
        <end position="309"/>
    </location>
</feature>
<keyword evidence="4 6" id="KW-1133">Transmembrane helix</keyword>
<keyword evidence="5 6" id="KW-0472">Membrane</keyword>
<accession>A3HSJ6</accession>
<feature type="transmembrane region" description="Helical" evidence="6">
    <location>
        <begin position="342"/>
        <end position="362"/>
    </location>
</feature>
<evidence type="ECO:0000256" key="2">
    <source>
        <dbReference type="ARBA" id="ARBA00022475"/>
    </source>
</evidence>
<evidence type="ECO:0000256" key="1">
    <source>
        <dbReference type="ARBA" id="ARBA00004651"/>
    </source>
</evidence>
<feature type="domain" description="MacB-like periplasmic core" evidence="8">
    <location>
        <begin position="20"/>
        <end position="241"/>
    </location>
</feature>
<gene>
    <name evidence="9" type="ORF">ALPR1_11375</name>
</gene>
<dbReference type="eggNOG" id="COG0577">
    <property type="taxonomic scope" value="Bacteria"/>
</dbReference>
<dbReference type="InterPro" id="IPR003838">
    <property type="entry name" value="ABC3_permease_C"/>
</dbReference>
<evidence type="ECO:0000259" key="8">
    <source>
        <dbReference type="Pfam" id="PF12704"/>
    </source>
</evidence>